<comment type="caution">
    <text evidence="1">The sequence shown here is derived from an EMBL/GenBank/DDBJ whole genome shotgun (WGS) entry which is preliminary data.</text>
</comment>
<reference evidence="1 2" key="1">
    <citation type="journal article" date="2016" name="Nat. Commun.">
        <title>Thousands of microbial genomes shed light on interconnected biogeochemical processes in an aquifer system.</title>
        <authorList>
            <person name="Anantharaman K."/>
            <person name="Brown C.T."/>
            <person name="Hug L.A."/>
            <person name="Sharon I."/>
            <person name="Castelle C.J."/>
            <person name="Probst A.J."/>
            <person name="Thomas B.C."/>
            <person name="Singh A."/>
            <person name="Wilkins M.J."/>
            <person name="Karaoz U."/>
            <person name="Brodie E.L."/>
            <person name="Williams K.H."/>
            <person name="Hubbard S.S."/>
            <person name="Banfield J.F."/>
        </authorList>
    </citation>
    <scope>NUCLEOTIDE SEQUENCE [LARGE SCALE GENOMIC DNA]</scope>
</reference>
<organism evidence="1 2">
    <name type="scientific">Candidatus Collierbacteria bacterium RIFOXYB1_FULL_49_13</name>
    <dbReference type="NCBI Taxonomy" id="1817728"/>
    <lineage>
        <taxon>Bacteria</taxon>
        <taxon>Candidatus Collieribacteriota</taxon>
    </lineage>
</organism>
<protein>
    <recommendedName>
        <fullName evidence="3">Methyltransferase type 11 domain-containing protein</fullName>
    </recommendedName>
</protein>
<dbReference type="InterPro" id="IPR029063">
    <property type="entry name" value="SAM-dependent_MTases_sf"/>
</dbReference>
<dbReference type="AlphaFoldDB" id="A0A1F5FI40"/>
<dbReference type="EMBL" id="MFAM01000024">
    <property type="protein sequence ID" value="OGD79204.1"/>
    <property type="molecule type" value="Genomic_DNA"/>
</dbReference>
<sequence length="194" mass="21821">MTTRQISYGQHSQTWLDQFIAHLRYTRLHKLIPPNSRVLDLGCGYHANFLNSISTNIQHGTGIDLAVGRPARPNLQLLSLSTDAKLPFKNASFDVITALAIIEHVEHPHTMLREVYRLLRPGGKLLLTTPSLYGKPLLDALSLLRLISRAEILDHKRYYLPLTLRNALIQTGFTTPVVRSFGPLWLNILGVATK</sequence>
<dbReference type="SUPFAM" id="SSF53335">
    <property type="entry name" value="S-adenosyl-L-methionine-dependent methyltransferases"/>
    <property type="match status" value="1"/>
</dbReference>
<dbReference type="Proteomes" id="UP000176682">
    <property type="component" value="Unassembled WGS sequence"/>
</dbReference>
<evidence type="ECO:0000313" key="2">
    <source>
        <dbReference type="Proteomes" id="UP000176682"/>
    </source>
</evidence>
<name>A0A1F5FI40_9BACT</name>
<evidence type="ECO:0008006" key="3">
    <source>
        <dbReference type="Google" id="ProtNLM"/>
    </source>
</evidence>
<dbReference type="Pfam" id="PF13489">
    <property type="entry name" value="Methyltransf_23"/>
    <property type="match status" value="1"/>
</dbReference>
<gene>
    <name evidence="1" type="ORF">A2368_00480</name>
</gene>
<dbReference type="Gene3D" id="3.40.50.150">
    <property type="entry name" value="Vaccinia Virus protein VP39"/>
    <property type="match status" value="1"/>
</dbReference>
<dbReference type="PANTHER" id="PTHR43861">
    <property type="entry name" value="TRANS-ACONITATE 2-METHYLTRANSFERASE-RELATED"/>
    <property type="match status" value="1"/>
</dbReference>
<dbReference type="PANTHER" id="PTHR43861:SF6">
    <property type="entry name" value="METHYLTRANSFERASE TYPE 11"/>
    <property type="match status" value="1"/>
</dbReference>
<evidence type="ECO:0000313" key="1">
    <source>
        <dbReference type="EMBL" id="OGD79204.1"/>
    </source>
</evidence>
<accession>A0A1F5FI40</accession>
<dbReference type="CDD" id="cd02440">
    <property type="entry name" value="AdoMet_MTases"/>
    <property type="match status" value="1"/>
</dbReference>
<proteinExistence type="predicted"/>